<dbReference type="Pfam" id="PF21959">
    <property type="entry name" value="DUF6923"/>
    <property type="match status" value="1"/>
</dbReference>
<dbReference type="InterPro" id="IPR026444">
    <property type="entry name" value="Secre_tail"/>
</dbReference>
<evidence type="ECO:0000256" key="1">
    <source>
        <dbReference type="SAM" id="SignalP"/>
    </source>
</evidence>
<feature type="chain" id="PRO_5015167527" evidence="1">
    <location>
        <begin position="26"/>
        <end position="545"/>
    </location>
</feature>
<dbReference type="EMBL" id="PYGD01000005">
    <property type="protein sequence ID" value="PSK91444.1"/>
    <property type="molecule type" value="Genomic_DNA"/>
</dbReference>
<name>A0A2P8D2I8_9BACT</name>
<dbReference type="RefSeq" id="WP_106523345.1">
    <property type="nucleotide sequence ID" value="NZ_PYGD01000005.1"/>
</dbReference>
<feature type="signal peptide" evidence="1">
    <location>
        <begin position="1"/>
        <end position="25"/>
    </location>
</feature>
<proteinExistence type="predicted"/>
<dbReference type="InterPro" id="IPR054215">
    <property type="entry name" value="DUF6923"/>
</dbReference>
<evidence type="ECO:0000313" key="4">
    <source>
        <dbReference type="Proteomes" id="UP000240572"/>
    </source>
</evidence>
<dbReference type="Gene3D" id="2.60.40.10">
    <property type="entry name" value="Immunoglobulins"/>
    <property type="match status" value="1"/>
</dbReference>
<feature type="domain" description="DUF6923" evidence="2">
    <location>
        <begin position="60"/>
        <end position="162"/>
    </location>
</feature>
<evidence type="ECO:0000313" key="3">
    <source>
        <dbReference type="EMBL" id="PSK91444.1"/>
    </source>
</evidence>
<keyword evidence="4" id="KW-1185">Reference proteome</keyword>
<accession>A0A2P8D2I8</accession>
<organism evidence="3 4">
    <name type="scientific">Taibaiella chishuiensis</name>
    <dbReference type="NCBI Taxonomy" id="1434707"/>
    <lineage>
        <taxon>Bacteria</taxon>
        <taxon>Pseudomonadati</taxon>
        <taxon>Bacteroidota</taxon>
        <taxon>Chitinophagia</taxon>
        <taxon>Chitinophagales</taxon>
        <taxon>Chitinophagaceae</taxon>
        <taxon>Taibaiella</taxon>
    </lineage>
</organism>
<dbReference type="NCBIfam" id="TIGR04183">
    <property type="entry name" value="Por_Secre_tail"/>
    <property type="match status" value="1"/>
</dbReference>
<comment type="caution">
    <text evidence="3">The sequence shown here is derived from an EMBL/GenBank/DDBJ whole genome shotgun (WGS) entry which is preliminary data.</text>
</comment>
<dbReference type="OrthoDB" id="667061at2"/>
<evidence type="ECO:0000259" key="2">
    <source>
        <dbReference type="Pfam" id="PF21959"/>
    </source>
</evidence>
<gene>
    <name evidence="3" type="ORF">B0I18_10527</name>
</gene>
<dbReference type="Proteomes" id="UP000240572">
    <property type="component" value="Unassembled WGS sequence"/>
</dbReference>
<sequence length="545" mass="57723">MKKSLTLLGVVLCMHAYTNAPSASAQAFPVNTWVALTKAGDNAAAKNYTISTSTNPALPVFIPGATFTSPYDLNGIGMNPVDHYIYGCAYTGNTAQPSSMLNVNLYRIASNGTFTDLGKLPKTGQMPTLTSAQMGITVNLEVPNFSAGTVDANGTYYYSSIGIKESGKNKIQAYYVGVLTGNPVPLTLTVSDLRLFFCWLSNVSTMTSSTMPSAPTGYYELDVSNPVINGSLVSFVNQFNTLFPNNLNNIDGGIQDFAVNPIDFKVYGYVSYFQGANLVGRPVSFTAPTVSGALAIVSSLGTTANTVPGVDIAGVQFDEFGNFYGLFNNGSYGTINLTTGALSLSPTTLPTTGGQLRGDLASAATANFPLPVTLVSFNGQALAGANELRWEVSNDSKGKDFAIERSKDSRAFEALHTEAFQAGTTKYSFTDLNPAAVSYYRLKTTADDGRISYSKTVALVNKANNPVLVYPTVISDNKINITAATSAYTFSLYNLAGQEVFRKAVSQSGNTTAIALPALAAGQYIVRIQGTDAQQVTGTAQIVIR</sequence>
<dbReference type="AlphaFoldDB" id="A0A2P8D2I8"/>
<protein>
    <submittedName>
        <fullName evidence="3">Putative secreted protein (Por secretion system target)</fullName>
    </submittedName>
</protein>
<keyword evidence="1" id="KW-0732">Signal</keyword>
<dbReference type="InterPro" id="IPR013783">
    <property type="entry name" value="Ig-like_fold"/>
</dbReference>
<reference evidence="3 4" key="1">
    <citation type="submission" date="2018-03" db="EMBL/GenBank/DDBJ databases">
        <title>Genomic Encyclopedia of Type Strains, Phase III (KMG-III): the genomes of soil and plant-associated and newly described type strains.</title>
        <authorList>
            <person name="Whitman W."/>
        </authorList>
    </citation>
    <scope>NUCLEOTIDE SEQUENCE [LARGE SCALE GENOMIC DNA]</scope>
    <source>
        <strain evidence="3 4">CGMCC 1.12700</strain>
    </source>
</reference>